<organism evidence="1 2">
    <name type="scientific">Seinonella peptonophila</name>
    <dbReference type="NCBI Taxonomy" id="112248"/>
    <lineage>
        <taxon>Bacteria</taxon>
        <taxon>Bacillati</taxon>
        <taxon>Bacillota</taxon>
        <taxon>Bacilli</taxon>
        <taxon>Bacillales</taxon>
        <taxon>Thermoactinomycetaceae</taxon>
        <taxon>Seinonella</taxon>
    </lineage>
</organism>
<dbReference type="EMBL" id="FQVL01000023">
    <property type="protein sequence ID" value="SHF41238.1"/>
    <property type="molecule type" value="Genomic_DNA"/>
</dbReference>
<proteinExistence type="predicted"/>
<evidence type="ECO:0000313" key="2">
    <source>
        <dbReference type="Proteomes" id="UP000184476"/>
    </source>
</evidence>
<dbReference type="Proteomes" id="UP000184476">
    <property type="component" value="Unassembled WGS sequence"/>
</dbReference>
<dbReference type="InterPro" id="IPR011008">
    <property type="entry name" value="Dimeric_a/b-barrel"/>
</dbReference>
<name>A0A1M5BFM4_9BACL</name>
<dbReference type="AlphaFoldDB" id="A0A1M5BFM4"/>
<keyword evidence="2" id="KW-1185">Reference proteome</keyword>
<gene>
    <name evidence="1" type="ORF">SAMN05444392_1236</name>
</gene>
<evidence type="ECO:0008006" key="3">
    <source>
        <dbReference type="Google" id="ProtNLM"/>
    </source>
</evidence>
<dbReference type="RefSeq" id="WP_073158500.1">
    <property type="nucleotide sequence ID" value="NZ_FQVL01000023.1"/>
</dbReference>
<protein>
    <recommendedName>
        <fullName evidence="3">EthD domain-containing protein</fullName>
    </recommendedName>
</protein>
<dbReference type="Gene3D" id="3.30.70.100">
    <property type="match status" value="1"/>
</dbReference>
<reference evidence="1 2" key="1">
    <citation type="submission" date="2016-11" db="EMBL/GenBank/DDBJ databases">
        <authorList>
            <person name="Jaros S."/>
            <person name="Januszkiewicz K."/>
            <person name="Wedrychowicz H."/>
        </authorList>
    </citation>
    <scope>NUCLEOTIDE SEQUENCE [LARGE SCALE GENOMIC DNA]</scope>
    <source>
        <strain evidence="1 2">DSM 44666</strain>
    </source>
</reference>
<evidence type="ECO:0000313" key="1">
    <source>
        <dbReference type="EMBL" id="SHF41238.1"/>
    </source>
</evidence>
<sequence>MIKSIDIFRKITDLPTFKKIFSEEVCPSILKIPGVTQLKLTSVTPLSTDLSQDVEGIELILEIYLESEEALHQIISSPEAQEAMALAAKLPGELSLFLGREETLTLK</sequence>
<dbReference type="SUPFAM" id="SSF54909">
    <property type="entry name" value="Dimeric alpha+beta barrel"/>
    <property type="match status" value="1"/>
</dbReference>
<accession>A0A1M5BFM4</accession>
<dbReference type="OrthoDB" id="2988949at2"/>